<dbReference type="NCBIfam" id="TIGR01596">
    <property type="entry name" value="cas3_HD"/>
    <property type="match status" value="1"/>
</dbReference>
<dbReference type="Proteomes" id="UP000248646">
    <property type="component" value="Unassembled WGS sequence"/>
</dbReference>
<feature type="domain" description="HD Cas3-type" evidence="4">
    <location>
        <begin position="12"/>
        <end position="155"/>
    </location>
</feature>
<evidence type="ECO:0000256" key="1">
    <source>
        <dbReference type="ARBA" id="ARBA00022723"/>
    </source>
</evidence>
<keyword evidence="6" id="KW-1185">Reference proteome</keyword>
<dbReference type="RefSeq" id="WP_111440861.1">
    <property type="nucleotide sequence ID" value="NZ_QKZI01000011.1"/>
</dbReference>
<proteinExistence type="predicted"/>
<evidence type="ECO:0000256" key="2">
    <source>
        <dbReference type="ARBA" id="ARBA00022801"/>
    </source>
</evidence>
<evidence type="ECO:0000256" key="3">
    <source>
        <dbReference type="ARBA" id="ARBA00023118"/>
    </source>
</evidence>
<dbReference type="GO" id="GO:0004519">
    <property type="term" value="F:endonuclease activity"/>
    <property type="evidence" value="ECO:0007669"/>
    <property type="project" value="UniProtKB-KW"/>
</dbReference>
<dbReference type="InterPro" id="IPR006483">
    <property type="entry name" value="CRISPR-assoc_Cas3_HD"/>
</dbReference>
<dbReference type="Pfam" id="PF18019">
    <property type="entry name" value="Cas3_HD"/>
    <property type="match status" value="1"/>
</dbReference>
<dbReference type="Gene3D" id="1.10.3210.30">
    <property type="match status" value="1"/>
</dbReference>
<accession>A0A2W7MC12</accession>
<dbReference type="SUPFAM" id="SSF109604">
    <property type="entry name" value="HD-domain/PDEase-like"/>
    <property type="match status" value="1"/>
</dbReference>
<dbReference type="EMBL" id="QKZI01000011">
    <property type="protein sequence ID" value="PZX02414.1"/>
    <property type="molecule type" value="Genomic_DNA"/>
</dbReference>
<protein>
    <submittedName>
        <fullName evidence="5">CRISPR-associated endonuclease Cas3-HD</fullName>
    </submittedName>
</protein>
<evidence type="ECO:0000313" key="5">
    <source>
        <dbReference type="EMBL" id="PZX02414.1"/>
    </source>
</evidence>
<keyword evidence="2" id="KW-0378">Hydrolase</keyword>
<dbReference type="InterPro" id="IPR038257">
    <property type="entry name" value="CRISPR-assoc_Cas3_HD_sf"/>
</dbReference>
<dbReference type="GO" id="GO:0051607">
    <property type="term" value="P:defense response to virus"/>
    <property type="evidence" value="ECO:0007669"/>
    <property type="project" value="UniProtKB-KW"/>
</dbReference>
<gene>
    <name evidence="5" type="ORF">C7437_1116</name>
</gene>
<dbReference type="CDD" id="cd09641">
    <property type="entry name" value="Cas3''_I"/>
    <property type="match status" value="1"/>
</dbReference>
<dbReference type="GO" id="GO:0016787">
    <property type="term" value="F:hydrolase activity"/>
    <property type="evidence" value="ECO:0007669"/>
    <property type="project" value="UniProtKB-KW"/>
</dbReference>
<name>A0A2W7MC12_9BACI</name>
<dbReference type="OrthoDB" id="9810236at2"/>
<dbReference type="AlphaFoldDB" id="A0A2W7MC12"/>
<dbReference type="GO" id="GO:0046872">
    <property type="term" value="F:metal ion binding"/>
    <property type="evidence" value="ECO:0007669"/>
    <property type="project" value="UniProtKB-KW"/>
</dbReference>
<reference evidence="5 6" key="1">
    <citation type="submission" date="2018-06" db="EMBL/GenBank/DDBJ databases">
        <title>Genomic Encyclopedia of Type Strains, Phase IV (KMG-IV): sequencing the most valuable type-strain genomes for metagenomic binning, comparative biology and taxonomic classification.</title>
        <authorList>
            <person name="Goeker M."/>
        </authorList>
    </citation>
    <scope>NUCLEOTIDE SEQUENCE [LARGE SCALE GENOMIC DNA]</scope>
    <source>
        <strain evidence="5 6">DSM 5</strain>
    </source>
</reference>
<comment type="caution">
    <text evidence="5">The sequence shown here is derived from an EMBL/GenBank/DDBJ whole genome shotgun (WGS) entry which is preliminary data.</text>
</comment>
<keyword evidence="1" id="KW-0479">Metal-binding</keyword>
<dbReference type="PROSITE" id="PS51643">
    <property type="entry name" value="HD_CAS3"/>
    <property type="match status" value="1"/>
</dbReference>
<evidence type="ECO:0000313" key="6">
    <source>
        <dbReference type="Proteomes" id="UP000248646"/>
    </source>
</evidence>
<keyword evidence="3" id="KW-0051">Antiviral defense</keyword>
<evidence type="ECO:0000259" key="4">
    <source>
        <dbReference type="PROSITE" id="PS51643"/>
    </source>
</evidence>
<organism evidence="5 6">
    <name type="scientific">Psychrobacillus insolitus</name>
    <dbReference type="NCBI Taxonomy" id="1461"/>
    <lineage>
        <taxon>Bacteria</taxon>
        <taxon>Bacillati</taxon>
        <taxon>Bacillota</taxon>
        <taxon>Bacilli</taxon>
        <taxon>Bacillales</taxon>
        <taxon>Bacillaceae</taxon>
        <taxon>Psychrobacillus</taxon>
    </lineage>
</organism>
<sequence>MQNQQFFAHIRGDGAEQLLVDHLKEVQGIAENIGEKLGIPHVTGLAGMLHDMGKYSDEFQNYLREAHANPLNPPKRGSVNHSTVGGKFLMEKYHLTFNKETKFSPALIEFVSNVVFSHHGQLLDMINSEGNSPFIDRMTPTKPIEMYSIAERLFL</sequence>
<keyword evidence="5" id="KW-0540">Nuclease</keyword>
<keyword evidence="5" id="KW-0255">Endonuclease</keyword>